<protein>
    <submittedName>
        <fullName evidence="3">Restriction endonuclease</fullName>
    </submittedName>
</protein>
<dbReference type="Proteomes" id="UP000238180">
    <property type="component" value="Unassembled WGS sequence"/>
</dbReference>
<keyword evidence="3" id="KW-0378">Hydrolase</keyword>
<accession>A0A2N9PD98</accession>
<gene>
    <name evidence="3" type="ORF">FLACOL_02327</name>
</gene>
<keyword evidence="3" id="KW-0255">Endonuclease</keyword>
<dbReference type="PANTHER" id="PTHR30015">
    <property type="entry name" value="MRR RESTRICTION SYSTEM PROTEIN"/>
    <property type="match status" value="1"/>
</dbReference>
<dbReference type="RefSeq" id="WP_105196816.1">
    <property type="nucleotide sequence ID" value="NZ_OLKH01000125.1"/>
</dbReference>
<organism evidence="3 4">
    <name type="scientific">Flavobacterium columnare</name>
    <dbReference type="NCBI Taxonomy" id="996"/>
    <lineage>
        <taxon>Bacteria</taxon>
        <taxon>Pseudomonadati</taxon>
        <taxon>Bacteroidota</taxon>
        <taxon>Flavobacteriia</taxon>
        <taxon>Flavobacteriales</taxon>
        <taxon>Flavobacteriaceae</taxon>
        <taxon>Flavobacterium</taxon>
    </lineage>
</organism>
<dbReference type="InterPro" id="IPR007560">
    <property type="entry name" value="Restrct_endonuc_IV_Mrr"/>
</dbReference>
<feature type="domain" description="Restriction system protein Mrr-like N-terminal" evidence="2">
    <location>
        <begin position="14"/>
        <end position="93"/>
    </location>
</feature>
<dbReference type="Gene3D" id="3.40.1350.10">
    <property type="match status" value="1"/>
</dbReference>
<proteinExistence type="predicted"/>
<dbReference type="InterPro" id="IPR052906">
    <property type="entry name" value="Type_IV_Methyl-Rstrct_Enzyme"/>
</dbReference>
<evidence type="ECO:0000313" key="4">
    <source>
        <dbReference type="Proteomes" id="UP000238180"/>
    </source>
</evidence>
<reference evidence="3 4" key="1">
    <citation type="submission" date="2018-02" db="EMBL/GenBank/DDBJ databases">
        <authorList>
            <person name="Cohen D.B."/>
            <person name="Kent A.D."/>
        </authorList>
    </citation>
    <scope>NUCLEOTIDE SEQUENCE [LARGE SCALE GENOMIC DNA]</scope>
    <source>
        <strain evidence="3">CIP109753</strain>
    </source>
</reference>
<feature type="domain" description="Restriction endonuclease type IV Mrr" evidence="1">
    <location>
        <begin position="159"/>
        <end position="271"/>
    </location>
</feature>
<sequence length="299" mass="34575">MSKSKSQQIAEKTIFATFKILKEAGGEMRGKDVVDKIRETVQFDDYESHRYEKTGYIRWESILHFYTIDCMKAGFLRKHKGTWLLTDEGEKAIKLGAEKLLQTATKLYREWDGKRKQETVEDDIEDFSEESSNQVQKSIISQYEDEAYNGIRNFIINKNPYEFQDLVAELLRAMGYHISEVAQRGPDGGIDIIAYTDPLGTRQPRIIVQVKHRPNDNVSSDEVQKLAGTLKRNSDVGIFVTSGSFSKPAIKEARESREHIELIDFERLTSLWQEYYSKMNDEQKNLLPLHPIYFLGSND</sequence>
<dbReference type="InterPro" id="IPR025745">
    <property type="entry name" value="Mrr-like_N_dom"/>
</dbReference>
<dbReference type="GO" id="GO:0009307">
    <property type="term" value="P:DNA restriction-modification system"/>
    <property type="evidence" value="ECO:0007669"/>
    <property type="project" value="InterPro"/>
</dbReference>
<name>A0A2N9PD98_9FLAO</name>
<dbReference type="SUPFAM" id="SSF52980">
    <property type="entry name" value="Restriction endonuclease-like"/>
    <property type="match status" value="1"/>
</dbReference>
<dbReference type="PANTHER" id="PTHR30015:SF7">
    <property type="entry name" value="TYPE IV METHYL-DIRECTED RESTRICTION ENZYME ECOKMRR"/>
    <property type="match status" value="1"/>
</dbReference>
<dbReference type="GO" id="GO:0015666">
    <property type="term" value="F:restriction endodeoxyribonuclease activity"/>
    <property type="evidence" value="ECO:0007669"/>
    <property type="project" value="TreeGrafter"/>
</dbReference>
<dbReference type="GO" id="GO:0003677">
    <property type="term" value="F:DNA binding"/>
    <property type="evidence" value="ECO:0007669"/>
    <property type="project" value="InterPro"/>
</dbReference>
<keyword evidence="3" id="KW-0540">Nuclease</keyword>
<dbReference type="AlphaFoldDB" id="A0A2N9PD98"/>
<dbReference type="InterPro" id="IPR011335">
    <property type="entry name" value="Restrct_endonuc-II-like"/>
</dbReference>
<evidence type="ECO:0000313" key="3">
    <source>
        <dbReference type="EMBL" id="SPE78311.1"/>
    </source>
</evidence>
<evidence type="ECO:0000259" key="2">
    <source>
        <dbReference type="Pfam" id="PF14338"/>
    </source>
</evidence>
<evidence type="ECO:0000259" key="1">
    <source>
        <dbReference type="Pfam" id="PF04471"/>
    </source>
</evidence>
<dbReference type="Pfam" id="PF14338">
    <property type="entry name" value="Mrr_N"/>
    <property type="match status" value="1"/>
</dbReference>
<dbReference type="InterPro" id="IPR011856">
    <property type="entry name" value="tRNA_endonuc-like_dom_sf"/>
</dbReference>
<dbReference type="EMBL" id="OLKH01000125">
    <property type="protein sequence ID" value="SPE78311.1"/>
    <property type="molecule type" value="Genomic_DNA"/>
</dbReference>
<dbReference type="Pfam" id="PF04471">
    <property type="entry name" value="Mrr_cat"/>
    <property type="match status" value="1"/>
</dbReference>